<dbReference type="SUPFAM" id="SSF48264">
    <property type="entry name" value="Cytochrome P450"/>
    <property type="match status" value="1"/>
</dbReference>
<comment type="caution">
    <text evidence="4">The sequence shown here is derived from an EMBL/GenBank/DDBJ whole genome shotgun (WGS) entry which is preliminary data.</text>
</comment>
<organism evidence="4 5">
    <name type="scientific">Platysternon megacephalum</name>
    <name type="common">big-headed turtle</name>
    <dbReference type="NCBI Taxonomy" id="55544"/>
    <lineage>
        <taxon>Eukaryota</taxon>
        <taxon>Metazoa</taxon>
        <taxon>Chordata</taxon>
        <taxon>Craniata</taxon>
        <taxon>Vertebrata</taxon>
        <taxon>Euteleostomi</taxon>
        <taxon>Archelosauria</taxon>
        <taxon>Testudinata</taxon>
        <taxon>Testudines</taxon>
        <taxon>Cryptodira</taxon>
        <taxon>Durocryptodira</taxon>
        <taxon>Testudinoidea</taxon>
        <taxon>Platysternidae</taxon>
        <taxon>Platysternon</taxon>
    </lineage>
</organism>
<sequence>MINLPQQGRGRPFDPTLFLTHTVSTIICSTIFGDWFDYGNKKFVTLINLIEESSKLQCSPWTALYSFFLTLMDYILGPYQRIFKHFEELRTFVLERVEMHSVPRAQLPSRLHQCFPHQNKTGRR</sequence>
<dbReference type="PANTHER" id="PTHR24300:SF153">
    <property type="entry name" value="CYTOCHROME P450 2G1-LIKE-RELATED"/>
    <property type="match status" value="1"/>
</dbReference>
<dbReference type="GO" id="GO:0005506">
    <property type="term" value="F:iron ion binding"/>
    <property type="evidence" value="ECO:0007669"/>
    <property type="project" value="InterPro"/>
</dbReference>
<dbReference type="GO" id="GO:0016712">
    <property type="term" value="F:oxidoreductase activity, acting on paired donors, with incorporation or reduction of molecular oxygen, reduced flavin or flavoprotein as one donor, and incorporation of one atom of oxygen"/>
    <property type="evidence" value="ECO:0007669"/>
    <property type="project" value="TreeGrafter"/>
</dbReference>
<dbReference type="STRING" id="55544.A0A4D9E6U6"/>
<keyword evidence="5" id="KW-1185">Reference proteome</keyword>
<dbReference type="Pfam" id="PF00067">
    <property type="entry name" value="p450"/>
    <property type="match status" value="1"/>
</dbReference>
<dbReference type="InterPro" id="IPR001128">
    <property type="entry name" value="Cyt_P450"/>
</dbReference>
<comment type="similarity">
    <text evidence="1">Belongs to the cytochrome P450 family.</text>
</comment>
<reference evidence="4 5" key="2">
    <citation type="submission" date="2019-04" db="EMBL/GenBank/DDBJ databases">
        <title>The genome sequence of big-headed turtle.</title>
        <authorList>
            <person name="Gong S."/>
        </authorList>
    </citation>
    <scope>NUCLEOTIDE SEQUENCE [LARGE SCALE GENOMIC DNA]</scope>
    <source>
        <strain evidence="4">DO16091913</strain>
        <tissue evidence="4">Muscle</tissue>
    </source>
</reference>
<keyword evidence="3" id="KW-0408">Iron</keyword>
<dbReference type="InterPro" id="IPR050182">
    <property type="entry name" value="Cytochrome_P450_fam2"/>
</dbReference>
<evidence type="ECO:0000256" key="3">
    <source>
        <dbReference type="ARBA" id="ARBA00023004"/>
    </source>
</evidence>
<evidence type="ECO:0000256" key="1">
    <source>
        <dbReference type="ARBA" id="ARBA00010617"/>
    </source>
</evidence>
<evidence type="ECO:0000256" key="2">
    <source>
        <dbReference type="ARBA" id="ARBA00022723"/>
    </source>
</evidence>
<gene>
    <name evidence="4" type="ORF">DR999_PMT13529</name>
</gene>
<reference evidence="4 5" key="1">
    <citation type="submission" date="2019-04" db="EMBL/GenBank/DDBJ databases">
        <title>Draft genome of the big-headed turtle Platysternon megacephalum.</title>
        <authorList>
            <person name="Gong S."/>
        </authorList>
    </citation>
    <scope>NUCLEOTIDE SEQUENCE [LARGE SCALE GENOMIC DNA]</scope>
    <source>
        <strain evidence="4">DO16091913</strain>
        <tissue evidence="4">Muscle</tissue>
    </source>
</reference>
<evidence type="ECO:0000313" key="4">
    <source>
        <dbReference type="EMBL" id="TFK03968.1"/>
    </source>
</evidence>
<dbReference type="Gene3D" id="1.10.630.10">
    <property type="entry name" value="Cytochrome P450"/>
    <property type="match status" value="1"/>
</dbReference>
<dbReference type="OrthoDB" id="1055148at2759"/>
<protein>
    <submittedName>
        <fullName evidence="4">C-X-C motif chemokine 13</fullName>
    </submittedName>
</protein>
<dbReference type="PANTHER" id="PTHR24300">
    <property type="entry name" value="CYTOCHROME P450 508A4-RELATED"/>
    <property type="match status" value="1"/>
</dbReference>
<evidence type="ECO:0000313" key="5">
    <source>
        <dbReference type="Proteomes" id="UP000297703"/>
    </source>
</evidence>
<name>A0A4D9E6U6_9SAUR</name>
<dbReference type="GO" id="GO:0006805">
    <property type="term" value="P:xenobiotic metabolic process"/>
    <property type="evidence" value="ECO:0007669"/>
    <property type="project" value="TreeGrafter"/>
</dbReference>
<dbReference type="Proteomes" id="UP000297703">
    <property type="component" value="Unassembled WGS sequence"/>
</dbReference>
<keyword evidence="2" id="KW-0479">Metal-binding</keyword>
<proteinExistence type="inferred from homology"/>
<accession>A0A4D9E6U6</accession>
<dbReference type="EMBL" id="QXTE01000148">
    <property type="protein sequence ID" value="TFK03968.1"/>
    <property type="molecule type" value="Genomic_DNA"/>
</dbReference>
<dbReference type="AlphaFoldDB" id="A0A4D9E6U6"/>
<dbReference type="GO" id="GO:0005737">
    <property type="term" value="C:cytoplasm"/>
    <property type="evidence" value="ECO:0007669"/>
    <property type="project" value="TreeGrafter"/>
</dbReference>
<dbReference type="GO" id="GO:0020037">
    <property type="term" value="F:heme binding"/>
    <property type="evidence" value="ECO:0007669"/>
    <property type="project" value="InterPro"/>
</dbReference>
<dbReference type="InterPro" id="IPR036396">
    <property type="entry name" value="Cyt_P450_sf"/>
</dbReference>
<dbReference type="GO" id="GO:0006082">
    <property type="term" value="P:organic acid metabolic process"/>
    <property type="evidence" value="ECO:0007669"/>
    <property type="project" value="TreeGrafter"/>
</dbReference>